<reference evidence="1 2" key="1">
    <citation type="submission" date="2020-01" db="EMBL/GenBank/DDBJ databases">
        <authorList>
            <person name="Kim M.K."/>
        </authorList>
    </citation>
    <scope>NUCLEOTIDE SEQUENCE [LARGE SCALE GENOMIC DNA]</scope>
    <source>
        <strain evidence="1 2">172606-1</strain>
    </source>
</reference>
<evidence type="ECO:0008006" key="3">
    <source>
        <dbReference type="Google" id="ProtNLM"/>
    </source>
</evidence>
<keyword evidence="2" id="KW-1185">Reference proteome</keyword>
<protein>
    <recommendedName>
        <fullName evidence="3">Toxin-antitoxin system YwqK family antitoxin</fullName>
    </recommendedName>
</protein>
<evidence type="ECO:0000313" key="1">
    <source>
        <dbReference type="EMBL" id="QHT70004.1"/>
    </source>
</evidence>
<proteinExistence type="predicted"/>
<sequence length="225" mass="27052">MITLIPTVYGQEYTKTFFKGDSVYVYPYSFPLVKPWDYDRTNEHLLFPDSLPSGKWIQYFEDTTSIAGIGNYVNSVKDGEFLFFEPDGKLSYSHKYERGKMLIYAYFYENENKKTEITFNNSKISEIREWYDNGKLKADTKKDKQLFWYENGQMQLEKNYNSNLLDGLVMSWYEDGQLQYKGYWRNNVPEDKCLFARHTKKMKYRNFNSLPKKLKRQIKYNIYSL</sequence>
<dbReference type="KEGG" id="rhoz:GXP67_26840"/>
<dbReference type="Pfam" id="PF07661">
    <property type="entry name" value="MORN_2"/>
    <property type="match status" value="3"/>
</dbReference>
<dbReference type="SUPFAM" id="SSF82185">
    <property type="entry name" value="Histone H3 K4-specific methyltransferase SET7/9 N-terminal domain"/>
    <property type="match status" value="1"/>
</dbReference>
<dbReference type="Proteomes" id="UP000480178">
    <property type="component" value="Chromosome"/>
</dbReference>
<dbReference type="EMBL" id="CP048222">
    <property type="protein sequence ID" value="QHT70004.1"/>
    <property type="molecule type" value="Genomic_DNA"/>
</dbReference>
<dbReference type="InterPro" id="IPR011652">
    <property type="entry name" value="MORN_2"/>
</dbReference>
<evidence type="ECO:0000313" key="2">
    <source>
        <dbReference type="Proteomes" id="UP000480178"/>
    </source>
</evidence>
<organism evidence="1 2">
    <name type="scientific">Rhodocytophaga rosea</name>
    <dbReference type="NCBI Taxonomy" id="2704465"/>
    <lineage>
        <taxon>Bacteria</taxon>
        <taxon>Pseudomonadati</taxon>
        <taxon>Bacteroidota</taxon>
        <taxon>Cytophagia</taxon>
        <taxon>Cytophagales</taxon>
        <taxon>Rhodocytophagaceae</taxon>
        <taxon>Rhodocytophaga</taxon>
    </lineage>
</organism>
<accession>A0A6C0GQ70</accession>
<gene>
    <name evidence="1" type="ORF">GXP67_26840</name>
</gene>
<name>A0A6C0GQ70_9BACT</name>
<dbReference type="Gene3D" id="3.90.930.1">
    <property type="match status" value="1"/>
</dbReference>
<dbReference type="AlphaFoldDB" id="A0A6C0GQ70"/>
<dbReference type="Gene3D" id="2.20.110.10">
    <property type="entry name" value="Histone H3 K4-specific methyltransferase SET7/9 N-terminal domain"/>
    <property type="match status" value="1"/>
</dbReference>
<dbReference type="RefSeq" id="WP_162445987.1">
    <property type="nucleotide sequence ID" value="NZ_CP048222.1"/>
</dbReference>